<dbReference type="EMBL" id="CP034235">
    <property type="protein sequence ID" value="QGQ98284.1"/>
    <property type="molecule type" value="Genomic_DNA"/>
</dbReference>
<feature type="domain" description="HTH arsR-type" evidence="4">
    <location>
        <begin position="1"/>
        <end position="95"/>
    </location>
</feature>
<dbReference type="KEGG" id="ppsc:EHS13_27065"/>
<dbReference type="PIRSF" id="PIRSF030050">
    <property type="entry name" value="UCP030050_HTH"/>
    <property type="match status" value="1"/>
</dbReference>
<dbReference type="PANTHER" id="PTHR33154:SF33">
    <property type="entry name" value="TRANSCRIPTIONAL REPRESSOR SDPR"/>
    <property type="match status" value="1"/>
</dbReference>
<evidence type="ECO:0000256" key="1">
    <source>
        <dbReference type="ARBA" id="ARBA00023015"/>
    </source>
</evidence>
<reference evidence="6" key="1">
    <citation type="submission" date="2018-11" db="EMBL/GenBank/DDBJ databases">
        <title>Complete genome sequence of Paenibacillus sp. ML311-T8.</title>
        <authorList>
            <person name="Nam Y.-D."/>
            <person name="Kang J."/>
            <person name="Chung W.-H."/>
            <person name="Park Y.S."/>
        </authorList>
    </citation>
    <scope>NUCLEOTIDE SEQUENCE [LARGE SCALE GENOMIC DNA]</scope>
    <source>
        <strain evidence="6">ML311-T8</strain>
    </source>
</reference>
<dbReference type="AlphaFoldDB" id="A0A6B8RR47"/>
<dbReference type="GO" id="GO:0003677">
    <property type="term" value="F:DNA binding"/>
    <property type="evidence" value="ECO:0007669"/>
    <property type="project" value="UniProtKB-KW"/>
</dbReference>
<dbReference type="PRINTS" id="PR00778">
    <property type="entry name" value="HTHARSR"/>
</dbReference>
<dbReference type="OrthoDB" id="9781958at2"/>
<sequence length="301" mass="34357">MKIEASEKWLSIYEALASEVRLKIIQLLADKQMNIKELATALSLSSAILSMHIKKLEKSGIIETQMNRINGGTQKLCKLVMESLEITFPTAAVQTQRKSHEVTLPVGHYTDFEVQPTCGLATVEHLIGFFDDPRYFLDPDRVNAKVLWFGEGYVEYKIPNHLLNSESPTELEIYLELGSEAEGSNENWPSDITFTLNEHALGYWTSPGDYGSKRGKYTPIWWRLGLNQFGLLKIIRINESGTYIDGKKLSNQTIHDYNIQNKQWNFRLSVLPDAVNKGGLTLYGKGFGNYDQDMLFRLYYE</sequence>
<dbReference type="CDD" id="cd00090">
    <property type="entry name" value="HTH_ARSR"/>
    <property type="match status" value="1"/>
</dbReference>
<dbReference type="SMART" id="SM00418">
    <property type="entry name" value="HTH_ARSR"/>
    <property type="match status" value="1"/>
</dbReference>
<evidence type="ECO:0000313" key="6">
    <source>
        <dbReference type="Proteomes" id="UP000426246"/>
    </source>
</evidence>
<proteinExistence type="predicted"/>
<evidence type="ECO:0000256" key="2">
    <source>
        <dbReference type="ARBA" id="ARBA00023125"/>
    </source>
</evidence>
<keyword evidence="2" id="KW-0238">DNA-binding</keyword>
<protein>
    <submittedName>
        <fullName evidence="5">ArsR family transcriptional regulator</fullName>
    </submittedName>
</protein>
<dbReference type="PROSITE" id="PS50987">
    <property type="entry name" value="HTH_ARSR_2"/>
    <property type="match status" value="1"/>
</dbReference>
<dbReference type="InterPro" id="IPR011991">
    <property type="entry name" value="ArsR-like_HTH"/>
</dbReference>
<name>A0A6B8RR47_9BACL</name>
<gene>
    <name evidence="5" type="ORF">EHS13_27065</name>
</gene>
<dbReference type="SUPFAM" id="SSF46785">
    <property type="entry name" value="Winged helix' DNA-binding domain"/>
    <property type="match status" value="1"/>
</dbReference>
<organism evidence="5 6">
    <name type="scientific">Paenibacillus psychroresistens</name>
    <dbReference type="NCBI Taxonomy" id="1778678"/>
    <lineage>
        <taxon>Bacteria</taxon>
        <taxon>Bacillati</taxon>
        <taxon>Bacillota</taxon>
        <taxon>Bacilli</taxon>
        <taxon>Bacillales</taxon>
        <taxon>Paenibacillaceae</taxon>
        <taxon>Paenibacillus</taxon>
    </lineage>
</organism>
<evidence type="ECO:0000313" key="5">
    <source>
        <dbReference type="EMBL" id="QGQ98284.1"/>
    </source>
</evidence>
<accession>A0A6B8RR47</accession>
<keyword evidence="6" id="KW-1185">Reference proteome</keyword>
<dbReference type="InterPro" id="IPR036390">
    <property type="entry name" value="WH_DNA-bd_sf"/>
</dbReference>
<evidence type="ECO:0000259" key="4">
    <source>
        <dbReference type="PROSITE" id="PS50987"/>
    </source>
</evidence>
<dbReference type="InterPro" id="IPR036388">
    <property type="entry name" value="WH-like_DNA-bd_sf"/>
</dbReference>
<keyword evidence="1" id="KW-0805">Transcription regulation</keyword>
<dbReference type="InterPro" id="IPR016943">
    <property type="entry name" value="UCP030050_HTH"/>
</dbReference>
<dbReference type="RefSeq" id="WP_155703386.1">
    <property type="nucleotide sequence ID" value="NZ_CP034235.1"/>
</dbReference>
<evidence type="ECO:0000256" key="3">
    <source>
        <dbReference type="ARBA" id="ARBA00023163"/>
    </source>
</evidence>
<keyword evidence="3" id="KW-0804">Transcription</keyword>
<dbReference type="GO" id="GO:0003700">
    <property type="term" value="F:DNA-binding transcription factor activity"/>
    <property type="evidence" value="ECO:0007669"/>
    <property type="project" value="InterPro"/>
</dbReference>
<dbReference type="Gene3D" id="1.10.10.10">
    <property type="entry name" value="Winged helix-like DNA-binding domain superfamily/Winged helix DNA-binding domain"/>
    <property type="match status" value="1"/>
</dbReference>
<dbReference type="Pfam" id="PF01022">
    <property type="entry name" value="HTH_5"/>
    <property type="match status" value="1"/>
</dbReference>
<dbReference type="InterPro" id="IPR001845">
    <property type="entry name" value="HTH_ArsR_DNA-bd_dom"/>
</dbReference>
<dbReference type="PANTHER" id="PTHR33154">
    <property type="entry name" value="TRANSCRIPTIONAL REGULATOR, ARSR FAMILY"/>
    <property type="match status" value="1"/>
</dbReference>
<dbReference type="Proteomes" id="UP000426246">
    <property type="component" value="Chromosome"/>
</dbReference>
<dbReference type="InterPro" id="IPR051081">
    <property type="entry name" value="HTH_MetalResp_TranReg"/>
</dbReference>